<organism evidence="1 2">
    <name type="scientific">Micavibrio aeruginosavorus</name>
    <dbReference type="NCBI Taxonomy" id="349221"/>
    <lineage>
        <taxon>Bacteria</taxon>
        <taxon>Pseudomonadati</taxon>
        <taxon>Bdellovibrionota</taxon>
        <taxon>Bdellovibrionia</taxon>
        <taxon>Bdellovibrionales</taxon>
        <taxon>Pseudobdellovibrionaceae</taxon>
        <taxon>Micavibrio</taxon>
    </lineage>
</organism>
<accession>A0A2W5FQ36</accession>
<reference evidence="1 2" key="1">
    <citation type="submission" date="2017-08" db="EMBL/GenBank/DDBJ databases">
        <title>Infants hospitalized years apart are colonized by the same room-sourced microbial strains.</title>
        <authorList>
            <person name="Brooks B."/>
            <person name="Olm M.R."/>
            <person name="Firek B.A."/>
            <person name="Baker R."/>
            <person name="Thomas B.C."/>
            <person name="Morowitz M.J."/>
            <person name="Banfield J.F."/>
        </authorList>
    </citation>
    <scope>NUCLEOTIDE SEQUENCE [LARGE SCALE GENOMIC DNA]</scope>
    <source>
        <strain evidence="1">S2_006_000_R2_64</strain>
    </source>
</reference>
<name>A0A2W5FQ36_9BACT</name>
<proteinExistence type="predicted"/>
<evidence type="ECO:0000313" key="1">
    <source>
        <dbReference type="EMBL" id="PZP57108.1"/>
    </source>
</evidence>
<gene>
    <name evidence="1" type="ORF">DI586_01395</name>
</gene>
<comment type="caution">
    <text evidence="1">The sequence shown here is derived from an EMBL/GenBank/DDBJ whole genome shotgun (WGS) entry which is preliminary data.</text>
</comment>
<dbReference type="AlphaFoldDB" id="A0A2W5FQ36"/>
<dbReference type="Proteomes" id="UP000249739">
    <property type="component" value="Unassembled WGS sequence"/>
</dbReference>
<dbReference type="EMBL" id="QFOT01000007">
    <property type="protein sequence ID" value="PZP57108.1"/>
    <property type="molecule type" value="Genomic_DNA"/>
</dbReference>
<evidence type="ECO:0000313" key="2">
    <source>
        <dbReference type="Proteomes" id="UP000249739"/>
    </source>
</evidence>
<protein>
    <submittedName>
        <fullName evidence="1">Uncharacterized protein</fullName>
    </submittedName>
</protein>
<sequence>MANWFNFLLHSIFYRLYCFIKLIKEKFAYEFVHIWLHIKWLTWINCFWSIKQNRIFLFLHFLWNIQRIFECKNISSRFK</sequence>